<keyword evidence="1" id="KW-1133">Transmembrane helix</keyword>
<evidence type="ECO:0000313" key="3">
    <source>
        <dbReference type="Proteomes" id="UP000230353"/>
    </source>
</evidence>
<feature type="transmembrane region" description="Helical" evidence="1">
    <location>
        <begin position="80"/>
        <end position="106"/>
    </location>
</feature>
<reference evidence="3" key="1">
    <citation type="submission" date="2017-09" db="EMBL/GenBank/DDBJ databases">
        <title>Depth-based differentiation of microbial function through sediment-hosted aquifers and enrichment of novel symbionts in the deep terrestrial subsurface.</title>
        <authorList>
            <person name="Probst A.J."/>
            <person name="Ladd B."/>
            <person name="Jarett J.K."/>
            <person name="Geller-Mcgrath D.E."/>
            <person name="Sieber C.M.K."/>
            <person name="Emerson J.B."/>
            <person name="Anantharaman K."/>
            <person name="Thomas B.C."/>
            <person name="Malmstrom R."/>
            <person name="Stieglmeier M."/>
            <person name="Klingl A."/>
            <person name="Woyke T."/>
            <person name="Ryan C.M."/>
            <person name="Banfield J.F."/>
        </authorList>
    </citation>
    <scope>NUCLEOTIDE SEQUENCE [LARGE SCALE GENOMIC DNA]</scope>
</reference>
<dbReference type="AlphaFoldDB" id="A0A2H0WLY9"/>
<comment type="caution">
    <text evidence="2">The sequence shown here is derived from an EMBL/GenBank/DDBJ whole genome shotgun (WGS) entry which is preliminary data.</text>
</comment>
<keyword evidence="1" id="KW-0812">Transmembrane</keyword>
<organism evidence="2 3">
    <name type="scientific">Candidatus Tagabacteria bacterium CG09_land_8_20_14_0_10_41_14</name>
    <dbReference type="NCBI Taxonomy" id="1975021"/>
    <lineage>
        <taxon>Bacteria</taxon>
        <taxon>Candidatus Tagaibacteriota</taxon>
    </lineage>
</organism>
<dbReference type="Proteomes" id="UP000230353">
    <property type="component" value="Unassembled WGS sequence"/>
</dbReference>
<evidence type="ECO:0000313" key="2">
    <source>
        <dbReference type="EMBL" id="PIS13671.1"/>
    </source>
</evidence>
<proteinExistence type="predicted"/>
<feature type="transmembrane region" description="Helical" evidence="1">
    <location>
        <begin position="20"/>
        <end position="38"/>
    </location>
</feature>
<name>A0A2H0WLY9_9BACT</name>
<protein>
    <submittedName>
        <fullName evidence="2">Uncharacterized protein</fullName>
    </submittedName>
</protein>
<accession>A0A2H0WLY9</accession>
<keyword evidence="1" id="KW-0472">Membrane</keyword>
<dbReference type="EMBL" id="PEZL01000006">
    <property type="protein sequence ID" value="PIS13671.1"/>
    <property type="molecule type" value="Genomic_DNA"/>
</dbReference>
<evidence type="ECO:0000256" key="1">
    <source>
        <dbReference type="SAM" id="Phobius"/>
    </source>
</evidence>
<sequence length="131" mass="15258">MSVSSLLLFFSGFFLSKENLRISLLFLLVNLVAGYLGADFKYKRYKAIVEEVESNILLKKLMPSAFYQRWLQIFGRGKDVVVFFLGLLLGKGYWLLAVLLLVFQLFDKIIMSELVYKREQAVLYDKNQLKN</sequence>
<gene>
    <name evidence="2" type="ORF">COT67_00425</name>
</gene>